<dbReference type="InterPro" id="IPR029058">
    <property type="entry name" value="AB_hydrolase_fold"/>
</dbReference>
<keyword evidence="3" id="KW-0378">Hydrolase</keyword>
<keyword evidence="4" id="KW-1185">Reference proteome</keyword>
<comment type="similarity">
    <text evidence="1">Belongs to the thioesterase family.</text>
</comment>
<organism evidence="3 4">
    <name type="scientific">Streptomyces akebiae</name>
    <dbReference type="NCBI Taxonomy" id="2865673"/>
    <lineage>
        <taxon>Bacteria</taxon>
        <taxon>Bacillati</taxon>
        <taxon>Actinomycetota</taxon>
        <taxon>Actinomycetes</taxon>
        <taxon>Kitasatosporales</taxon>
        <taxon>Streptomycetaceae</taxon>
        <taxon>Streptomyces</taxon>
    </lineage>
</organism>
<accession>A0ABX8XUW3</accession>
<sequence>MPAAEKSYLRTGNRNAAIRLLAFHHGGGSALSFLPLARSLPEECETFIFELAGRAGDADRITAADYEEAYTRFAADAVDVVDRPVVVIGHSLGALFAHNVACLLPDAQRELVRTVIVSASRSAAATAETAPMPAEPFVVRSRASLLGELRNFGGVRPEFLEDADFVDAAVTLLGHDLHLADTYTLPQPGPTSVPHQVWYGTDDATLSREERARWNESCLAPPVHRGFPGGHFYLYERPEAGAALAELVAGTVAAAAGSSA</sequence>
<name>A0ABX8XUW3_9ACTN</name>
<feature type="domain" description="Thioesterase" evidence="2">
    <location>
        <begin position="19"/>
        <end position="239"/>
    </location>
</feature>
<dbReference type="SUPFAM" id="SSF53474">
    <property type="entry name" value="alpha/beta-Hydrolases"/>
    <property type="match status" value="1"/>
</dbReference>
<dbReference type="EMBL" id="CP080647">
    <property type="protein sequence ID" value="QYX79580.1"/>
    <property type="molecule type" value="Genomic_DNA"/>
</dbReference>
<dbReference type="Gene3D" id="3.40.50.1820">
    <property type="entry name" value="alpha/beta hydrolase"/>
    <property type="match status" value="1"/>
</dbReference>
<reference evidence="3 4" key="1">
    <citation type="submission" date="2021-08" db="EMBL/GenBank/DDBJ databases">
        <authorList>
            <person name="Ping M."/>
        </authorList>
    </citation>
    <scope>NUCLEOTIDE SEQUENCE [LARGE SCALE GENOMIC DNA]</scope>
    <source>
        <strain evidence="3 4">MG28</strain>
    </source>
</reference>
<dbReference type="Pfam" id="PF00975">
    <property type="entry name" value="Thioesterase"/>
    <property type="match status" value="1"/>
</dbReference>
<protein>
    <submittedName>
        <fullName evidence="3">Alpha/beta fold hydrolase</fullName>
    </submittedName>
</protein>
<evidence type="ECO:0000259" key="2">
    <source>
        <dbReference type="Pfam" id="PF00975"/>
    </source>
</evidence>
<dbReference type="RefSeq" id="WP_220648364.1">
    <property type="nucleotide sequence ID" value="NZ_CP080647.1"/>
</dbReference>
<evidence type="ECO:0000313" key="3">
    <source>
        <dbReference type="EMBL" id="QYX79580.1"/>
    </source>
</evidence>
<dbReference type="Proteomes" id="UP000827138">
    <property type="component" value="Chromosome"/>
</dbReference>
<dbReference type="InterPro" id="IPR001031">
    <property type="entry name" value="Thioesterase"/>
</dbReference>
<proteinExistence type="inferred from homology"/>
<gene>
    <name evidence="3" type="ORF">K1J60_26410</name>
</gene>
<dbReference type="GO" id="GO:0016787">
    <property type="term" value="F:hydrolase activity"/>
    <property type="evidence" value="ECO:0007669"/>
    <property type="project" value="UniProtKB-KW"/>
</dbReference>
<dbReference type="InterPro" id="IPR012223">
    <property type="entry name" value="TEII"/>
</dbReference>
<dbReference type="PANTHER" id="PTHR11487">
    <property type="entry name" value="THIOESTERASE"/>
    <property type="match status" value="1"/>
</dbReference>
<evidence type="ECO:0000256" key="1">
    <source>
        <dbReference type="ARBA" id="ARBA00007169"/>
    </source>
</evidence>
<evidence type="ECO:0000313" key="4">
    <source>
        <dbReference type="Proteomes" id="UP000827138"/>
    </source>
</evidence>
<dbReference type="PANTHER" id="PTHR11487:SF0">
    <property type="entry name" value="S-ACYL FATTY ACID SYNTHASE THIOESTERASE, MEDIUM CHAIN"/>
    <property type="match status" value="1"/>
</dbReference>